<name>A0AAW2YWR5_9EUKA</name>
<accession>A0AAW2YWR5</accession>
<evidence type="ECO:0000313" key="1">
    <source>
        <dbReference type="EMBL" id="KAL0481539.1"/>
    </source>
</evidence>
<comment type="caution">
    <text evidence="1">The sequence shown here is derived from an EMBL/GenBank/DDBJ whole genome shotgun (WGS) entry which is preliminary data.</text>
</comment>
<gene>
    <name evidence="1" type="ORF">AKO1_012310</name>
</gene>
<dbReference type="AlphaFoldDB" id="A0AAW2YWR5"/>
<dbReference type="EMBL" id="JAOPGA020000769">
    <property type="protein sequence ID" value="KAL0481539.1"/>
    <property type="molecule type" value="Genomic_DNA"/>
</dbReference>
<dbReference type="Proteomes" id="UP001431209">
    <property type="component" value="Unassembled WGS sequence"/>
</dbReference>
<proteinExistence type="predicted"/>
<evidence type="ECO:0000313" key="2">
    <source>
        <dbReference type="Proteomes" id="UP001431209"/>
    </source>
</evidence>
<reference evidence="1 2" key="1">
    <citation type="submission" date="2024-03" db="EMBL/GenBank/DDBJ databases">
        <title>The Acrasis kona genome and developmental transcriptomes reveal deep origins of eukaryotic multicellular pathways.</title>
        <authorList>
            <person name="Sheikh S."/>
            <person name="Fu C.-J."/>
            <person name="Brown M.W."/>
            <person name="Baldauf S.L."/>
        </authorList>
    </citation>
    <scope>NUCLEOTIDE SEQUENCE [LARGE SCALE GENOMIC DNA]</scope>
    <source>
        <strain evidence="1 2">ATCC MYA-3509</strain>
    </source>
</reference>
<organism evidence="1 2">
    <name type="scientific">Acrasis kona</name>
    <dbReference type="NCBI Taxonomy" id="1008807"/>
    <lineage>
        <taxon>Eukaryota</taxon>
        <taxon>Discoba</taxon>
        <taxon>Heterolobosea</taxon>
        <taxon>Tetramitia</taxon>
        <taxon>Eutetramitia</taxon>
        <taxon>Acrasidae</taxon>
        <taxon>Acrasis</taxon>
    </lineage>
</organism>
<sequence>MSTTQQDNLHFSQILKAVNDVKKRDIDEFQNVITSSLNLISRCNLHSRKQEEQFTSNNNKLRRLKNKSIIRGNIIYDNKSYVLVEEDYQTLLQCGLDYESTNGCDRMNIALGKDMEIAAAEVHNRDIED</sequence>
<keyword evidence="2" id="KW-1185">Reference proteome</keyword>
<protein>
    <submittedName>
        <fullName evidence="1">Multisite-specific tRNA:(Cytosine-C(5))-methyltransferase</fullName>
    </submittedName>
</protein>